<dbReference type="GO" id="GO:0015225">
    <property type="term" value="F:biotin transmembrane transporter activity"/>
    <property type="evidence" value="ECO:0007669"/>
    <property type="project" value="UniProtKB-UniRule"/>
</dbReference>
<keyword evidence="5 9" id="KW-0812">Transmembrane</keyword>
<evidence type="ECO:0000256" key="1">
    <source>
        <dbReference type="ARBA" id="ARBA00004651"/>
    </source>
</evidence>
<evidence type="ECO:0000256" key="7">
    <source>
        <dbReference type="ARBA" id="ARBA00023136"/>
    </source>
</evidence>
<dbReference type="InterPro" id="IPR003784">
    <property type="entry name" value="BioY"/>
</dbReference>
<dbReference type="PANTHER" id="PTHR34295">
    <property type="entry name" value="BIOTIN TRANSPORTER BIOY"/>
    <property type="match status" value="1"/>
</dbReference>
<evidence type="ECO:0000256" key="4">
    <source>
        <dbReference type="ARBA" id="ARBA00022475"/>
    </source>
</evidence>
<reference evidence="11" key="1">
    <citation type="submission" date="2015-08" db="EMBL/GenBank/DDBJ databases">
        <authorList>
            <person name="Varghese N."/>
        </authorList>
    </citation>
    <scope>NUCLEOTIDE SEQUENCE [LARGE SCALE GENOMIC DNA]</scope>
    <source>
        <strain evidence="11">DSM 23407</strain>
    </source>
</reference>
<sequence length="186" mass="18717">MASKDYALVQIAFYAALIAVLGQFPPFAIPFLAGVPITAQTLGVMLAGVMLGSVRGGLSMLLFLFAVALGAPLLAGGRGGLAVFAGPSAGFLIGWPIGAFVAGFIMERSRNLPVLAAAALSAAVGGVGVVYLFGIPGLIILADLPFTKALAGTAIYLPGDLIKVAITAVVAQTVARGLPRALLSRP</sequence>
<dbReference type="Pfam" id="PF02632">
    <property type="entry name" value="BioY"/>
    <property type="match status" value="1"/>
</dbReference>
<feature type="transmembrane region" description="Helical" evidence="9">
    <location>
        <begin position="31"/>
        <end position="51"/>
    </location>
</feature>
<organism evidence="10 11">
    <name type="scientific">Pannonibacter indicus</name>
    <dbReference type="NCBI Taxonomy" id="466044"/>
    <lineage>
        <taxon>Bacteria</taxon>
        <taxon>Pseudomonadati</taxon>
        <taxon>Pseudomonadota</taxon>
        <taxon>Alphaproteobacteria</taxon>
        <taxon>Hyphomicrobiales</taxon>
        <taxon>Stappiaceae</taxon>
        <taxon>Pannonibacter</taxon>
    </lineage>
</organism>
<proteinExistence type="inferred from homology"/>
<keyword evidence="11" id="KW-1185">Reference proteome</keyword>
<dbReference type="EMBL" id="CYHE01000002">
    <property type="protein sequence ID" value="CUA93942.1"/>
    <property type="molecule type" value="Genomic_DNA"/>
</dbReference>
<dbReference type="PANTHER" id="PTHR34295:SF4">
    <property type="entry name" value="BIOTIN TRANSPORTER BIOY-RELATED"/>
    <property type="match status" value="1"/>
</dbReference>
<evidence type="ECO:0000256" key="5">
    <source>
        <dbReference type="ARBA" id="ARBA00022692"/>
    </source>
</evidence>
<evidence type="ECO:0000256" key="3">
    <source>
        <dbReference type="ARBA" id="ARBA00022448"/>
    </source>
</evidence>
<evidence type="ECO:0000256" key="9">
    <source>
        <dbReference type="SAM" id="Phobius"/>
    </source>
</evidence>
<evidence type="ECO:0000256" key="8">
    <source>
        <dbReference type="PIRNR" id="PIRNR016661"/>
    </source>
</evidence>
<keyword evidence="7 8" id="KW-0472">Membrane</keyword>
<comment type="subcellular location">
    <subcellularLocation>
        <location evidence="1 8">Cell membrane</location>
        <topology evidence="1 8">Multi-pass membrane protein</topology>
    </subcellularLocation>
</comment>
<evidence type="ECO:0000313" key="10">
    <source>
        <dbReference type="EMBL" id="CUA93942.1"/>
    </source>
</evidence>
<keyword evidence="3 8" id="KW-0813">Transport</keyword>
<evidence type="ECO:0000256" key="6">
    <source>
        <dbReference type="ARBA" id="ARBA00022989"/>
    </source>
</evidence>
<gene>
    <name evidence="10" type="ORF">Ga0061067_102581</name>
</gene>
<feature type="transmembrane region" description="Helical" evidence="9">
    <location>
        <begin position="7"/>
        <end position="25"/>
    </location>
</feature>
<dbReference type="PIRSF" id="PIRSF016661">
    <property type="entry name" value="BioY"/>
    <property type="match status" value="1"/>
</dbReference>
<feature type="transmembrane region" description="Helical" evidence="9">
    <location>
        <begin position="81"/>
        <end position="105"/>
    </location>
</feature>
<feature type="transmembrane region" description="Helical" evidence="9">
    <location>
        <begin position="112"/>
        <end position="142"/>
    </location>
</feature>
<name>A0A0K6HSC1_9HYPH</name>
<dbReference type="OrthoDB" id="9803495at2"/>
<dbReference type="RefSeq" id="WP_055454796.1">
    <property type="nucleotide sequence ID" value="NZ_CYHE01000002.1"/>
</dbReference>
<keyword evidence="6 9" id="KW-1133">Transmembrane helix</keyword>
<dbReference type="AlphaFoldDB" id="A0A0K6HSC1"/>
<feature type="transmembrane region" description="Helical" evidence="9">
    <location>
        <begin position="154"/>
        <end position="175"/>
    </location>
</feature>
<accession>A0A0K6HSC1</accession>
<evidence type="ECO:0000256" key="2">
    <source>
        <dbReference type="ARBA" id="ARBA00010692"/>
    </source>
</evidence>
<comment type="similarity">
    <text evidence="2 8">Belongs to the BioY family.</text>
</comment>
<dbReference type="GO" id="GO:0005886">
    <property type="term" value="C:plasma membrane"/>
    <property type="evidence" value="ECO:0007669"/>
    <property type="project" value="UniProtKB-SubCell"/>
</dbReference>
<evidence type="ECO:0000313" key="11">
    <source>
        <dbReference type="Proteomes" id="UP000183900"/>
    </source>
</evidence>
<feature type="transmembrane region" description="Helical" evidence="9">
    <location>
        <begin position="58"/>
        <end position="75"/>
    </location>
</feature>
<dbReference type="Proteomes" id="UP000183900">
    <property type="component" value="Unassembled WGS sequence"/>
</dbReference>
<keyword evidence="4 8" id="KW-1003">Cell membrane</keyword>
<protein>
    <recommendedName>
        <fullName evidence="8">Biotin transporter</fullName>
    </recommendedName>
</protein>
<dbReference type="Gene3D" id="1.10.1760.20">
    <property type="match status" value="1"/>
</dbReference>